<dbReference type="InterPro" id="IPR011990">
    <property type="entry name" value="TPR-like_helical_dom_sf"/>
</dbReference>
<sequence>MVHSKSRIIFKCLALFIFLILSPTFLYAQETNLKQKAIEKFKEGEYTEAISLLKKAALVTPDDAEVYYYLGRYSHYLCYDVGPRKYDEGKSNEIIRYLDKAVSLDPHLGNAYYYIGVEYGVRGHFAMIEGNIKKAKKEFRLGREKGGYPYWLLEYARNMLSSCDQNAILFTGGDAEANSAWYLQLVENYRRDISVIPIGLLNFTPFVLFAKKGLDGVLVGIPISKTDEQIRKAQIIKWKPQKIKIPINKIALNRFKIPGKITAMEWELKPDIIRDSTGFLMPGTAYIVDVVKTNKWERSIYFTVGSPQKQRAGLNSHLQLCGLTYRLLPVEAEKYGMSINPAKIESVLLNQKSYSHFNDVKEHNMPRVSFILNNYRVILIRLAGFYLEKGDMEKAGDVLEKMQEYMPEALFPMAPPIKKMLQKTLDEIG</sequence>
<reference evidence="2" key="1">
    <citation type="journal article" date="2020" name="mSystems">
        <title>Genome- and Community-Level Interaction Insights into Carbon Utilization and Element Cycling Functions of Hydrothermarchaeota in Hydrothermal Sediment.</title>
        <authorList>
            <person name="Zhou Z."/>
            <person name="Liu Y."/>
            <person name="Xu W."/>
            <person name="Pan J."/>
            <person name="Luo Z.H."/>
            <person name="Li M."/>
        </authorList>
    </citation>
    <scope>NUCLEOTIDE SEQUENCE [LARGE SCALE GENOMIC DNA]</scope>
    <source>
        <strain evidence="2">HyVt-74</strain>
    </source>
</reference>
<proteinExistence type="predicted"/>
<gene>
    <name evidence="2" type="ORF">ENL19_00175</name>
</gene>
<dbReference type="Gene3D" id="1.25.40.10">
    <property type="entry name" value="Tetratricopeptide repeat domain"/>
    <property type="match status" value="1"/>
</dbReference>
<dbReference type="PANTHER" id="PTHR16214">
    <property type="entry name" value="TRANSMEMBRANE PROTEIN 260"/>
    <property type="match status" value="1"/>
</dbReference>
<feature type="signal peptide" evidence="1">
    <location>
        <begin position="1"/>
        <end position="28"/>
    </location>
</feature>
<dbReference type="AlphaFoldDB" id="A0A7C5DCS3"/>
<dbReference type="SUPFAM" id="SSF48452">
    <property type="entry name" value="TPR-like"/>
    <property type="match status" value="1"/>
</dbReference>
<organism evidence="2">
    <name type="scientific">candidate division WOR-3 bacterium</name>
    <dbReference type="NCBI Taxonomy" id="2052148"/>
    <lineage>
        <taxon>Bacteria</taxon>
        <taxon>Bacteria division WOR-3</taxon>
    </lineage>
</organism>
<protein>
    <recommendedName>
        <fullName evidence="3">Tetratricopeptide repeat protein</fullName>
    </recommendedName>
</protein>
<comment type="caution">
    <text evidence="2">The sequence shown here is derived from an EMBL/GenBank/DDBJ whole genome shotgun (WGS) entry which is preliminary data.</text>
</comment>
<evidence type="ECO:0000313" key="2">
    <source>
        <dbReference type="EMBL" id="HHE04459.1"/>
    </source>
</evidence>
<keyword evidence="1" id="KW-0732">Signal</keyword>
<evidence type="ECO:0000256" key="1">
    <source>
        <dbReference type="SAM" id="SignalP"/>
    </source>
</evidence>
<dbReference type="Proteomes" id="UP000886110">
    <property type="component" value="Unassembled WGS sequence"/>
</dbReference>
<accession>A0A7C5DCS3</accession>
<dbReference type="InterPro" id="IPR052724">
    <property type="entry name" value="GT117_domain-containing"/>
</dbReference>
<dbReference type="PANTHER" id="PTHR16214:SF3">
    <property type="entry name" value="TRANSMEMBRANE PROTEIN 260"/>
    <property type="match status" value="1"/>
</dbReference>
<name>A0A7C5DCS3_UNCW3</name>
<feature type="chain" id="PRO_5028331509" description="Tetratricopeptide repeat protein" evidence="1">
    <location>
        <begin position="29"/>
        <end position="429"/>
    </location>
</feature>
<evidence type="ECO:0008006" key="3">
    <source>
        <dbReference type="Google" id="ProtNLM"/>
    </source>
</evidence>
<dbReference type="EMBL" id="DRTB01000015">
    <property type="protein sequence ID" value="HHE04459.1"/>
    <property type="molecule type" value="Genomic_DNA"/>
</dbReference>